<organism evidence="8 9">
    <name type="scientific">Sciurus vulgaris</name>
    <name type="common">Eurasian red squirrel</name>
    <dbReference type="NCBI Taxonomy" id="55149"/>
    <lineage>
        <taxon>Eukaryota</taxon>
        <taxon>Metazoa</taxon>
        <taxon>Chordata</taxon>
        <taxon>Craniata</taxon>
        <taxon>Vertebrata</taxon>
        <taxon>Euteleostomi</taxon>
        <taxon>Mammalia</taxon>
        <taxon>Eutheria</taxon>
        <taxon>Euarchontoglires</taxon>
        <taxon>Glires</taxon>
        <taxon>Rodentia</taxon>
        <taxon>Sciuromorpha</taxon>
        <taxon>Sciuridae</taxon>
        <taxon>Sciurinae</taxon>
        <taxon>Sciurini</taxon>
        <taxon>Sciurus</taxon>
    </lineage>
</organism>
<dbReference type="SMART" id="SM00022">
    <property type="entry name" value="PLAc"/>
    <property type="match status" value="1"/>
</dbReference>
<feature type="domain" description="PLA2c" evidence="7">
    <location>
        <begin position="1"/>
        <end position="485"/>
    </location>
</feature>
<dbReference type="GO" id="GO:0005509">
    <property type="term" value="F:calcium ion binding"/>
    <property type="evidence" value="ECO:0007669"/>
    <property type="project" value="TreeGrafter"/>
</dbReference>
<dbReference type="GO" id="GO:0005789">
    <property type="term" value="C:endoplasmic reticulum membrane"/>
    <property type="evidence" value="ECO:0007669"/>
    <property type="project" value="Ensembl"/>
</dbReference>
<evidence type="ECO:0000256" key="6">
    <source>
        <dbReference type="PROSITE-ProRule" id="PRU00555"/>
    </source>
</evidence>
<dbReference type="GO" id="GO:0005938">
    <property type="term" value="C:cell cortex"/>
    <property type="evidence" value="ECO:0007669"/>
    <property type="project" value="Ensembl"/>
</dbReference>
<comment type="catalytic activity">
    <reaction evidence="4">
        <text>1-hexadecanoyl-2-(5Z,8Z,11Z,14Z-eicosatetraenoyl)-sn-glycero-3-phosphocholine + H2O = 1-hexadecanoyl-sn-glycero-3-phosphocholine + (5Z,8Z,11Z,14Z)-eicosatetraenoate + H(+)</text>
        <dbReference type="Rhea" id="RHEA:40427"/>
        <dbReference type="ChEBI" id="CHEBI:15377"/>
        <dbReference type="ChEBI" id="CHEBI:15378"/>
        <dbReference type="ChEBI" id="CHEBI:32395"/>
        <dbReference type="ChEBI" id="CHEBI:72998"/>
        <dbReference type="ChEBI" id="CHEBI:73003"/>
    </reaction>
    <physiologicalReaction direction="left-to-right" evidence="4">
        <dbReference type="Rhea" id="RHEA:40428"/>
    </physiologicalReaction>
</comment>
<comment type="catalytic activity">
    <reaction evidence="5">
        <text>1-hexadecanoyl-sn-glycero-3-phosphocholine + H2O = sn-glycerol 3-phosphocholine + hexadecanoate + H(+)</text>
        <dbReference type="Rhea" id="RHEA:40435"/>
        <dbReference type="ChEBI" id="CHEBI:7896"/>
        <dbReference type="ChEBI" id="CHEBI:15377"/>
        <dbReference type="ChEBI" id="CHEBI:15378"/>
        <dbReference type="ChEBI" id="CHEBI:16870"/>
        <dbReference type="ChEBI" id="CHEBI:72998"/>
    </reaction>
    <physiologicalReaction direction="left-to-right" evidence="5">
        <dbReference type="Rhea" id="RHEA:40436"/>
    </physiologicalReaction>
</comment>
<reference evidence="8" key="1">
    <citation type="submission" date="2025-08" db="UniProtKB">
        <authorList>
            <consortium name="Ensembl"/>
        </authorList>
    </citation>
    <scope>IDENTIFICATION</scope>
</reference>
<dbReference type="Gene3D" id="3.40.1090.10">
    <property type="entry name" value="Cytosolic phospholipase A2 catalytic domain"/>
    <property type="match status" value="1"/>
</dbReference>
<reference evidence="8" key="2">
    <citation type="submission" date="2025-09" db="UniProtKB">
        <authorList>
            <consortium name="Ensembl"/>
        </authorList>
    </citation>
    <scope>IDENTIFICATION</scope>
</reference>
<dbReference type="AlphaFoldDB" id="A0A8D2D632"/>
<keyword evidence="9" id="KW-1185">Reference proteome</keyword>
<dbReference type="GO" id="GO:0046475">
    <property type="term" value="P:glycerophospholipid catabolic process"/>
    <property type="evidence" value="ECO:0007669"/>
    <property type="project" value="Ensembl"/>
</dbReference>
<dbReference type="PANTHER" id="PTHR10728:SF39">
    <property type="entry name" value="CYTOSOLIC PHOSPHOLIPASE A2 GAMMA"/>
    <property type="match status" value="1"/>
</dbReference>
<keyword evidence="1 6" id="KW-0378">Hydrolase</keyword>
<dbReference type="GO" id="GO:0036151">
    <property type="term" value="P:phosphatidylcholine acyl-chain remodeling"/>
    <property type="evidence" value="ECO:0007669"/>
    <property type="project" value="Ensembl"/>
</dbReference>
<dbReference type="InterPro" id="IPR002642">
    <property type="entry name" value="LysoPLipase_cat_dom"/>
</dbReference>
<dbReference type="GO" id="GO:0005811">
    <property type="term" value="C:lipid droplet"/>
    <property type="evidence" value="ECO:0007669"/>
    <property type="project" value="Ensembl"/>
</dbReference>
<keyword evidence="2 6" id="KW-0443">Lipid metabolism</keyword>
<dbReference type="Pfam" id="PF01735">
    <property type="entry name" value="PLA2_B"/>
    <property type="match status" value="1"/>
</dbReference>
<dbReference type="GO" id="GO:0005544">
    <property type="term" value="F:calcium-dependent phospholipid binding"/>
    <property type="evidence" value="ECO:0007669"/>
    <property type="project" value="TreeGrafter"/>
</dbReference>
<accession>A0A8D2D632</accession>
<dbReference type="GO" id="GO:0006663">
    <property type="term" value="P:platelet activating factor biosynthetic process"/>
    <property type="evidence" value="ECO:0007669"/>
    <property type="project" value="Ensembl"/>
</dbReference>
<dbReference type="GeneTree" id="ENSGT01030000234606"/>
<evidence type="ECO:0000256" key="4">
    <source>
        <dbReference type="ARBA" id="ARBA00048373"/>
    </source>
</evidence>
<protein>
    <submittedName>
        <fullName evidence="8">Phospholipase A2 group IVC</fullName>
    </submittedName>
</protein>
<dbReference type="GO" id="GO:0008374">
    <property type="term" value="F:O-acyltransferase activity"/>
    <property type="evidence" value="ECO:0007669"/>
    <property type="project" value="Ensembl"/>
</dbReference>
<dbReference type="PANTHER" id="PTHR10728">
    <property type="entry name" value="CYTOSOLIC PHOSPHOLIPASE A2"/>
    <property type="match status" value="1"/>
</dbReference>
<dbReference type="Ensembl" id="ENSSVLT00005022933.1">
    <property type="protein sequence ID" value="ENSSVLP00005020578.1"/>
    <property type="gene ID" value="ENSSVLG00005016365.1"/>
</dbReference>
<dbReference type="InterPro" id="IPR016035">
    <property type="entry name" value="Acyl_Trfase/lysoPLipase"/>
</dbReference>
<evidence type="ECO:0000313" key="8">
    <source>
        <dbReference type="Ensembl" id="ENSSVLP00005020578.1"/>
    </source>
</evidence>
<dbReference type="GO" id="GO:0036152">
    <property type="term" value="P:phosphatidylethanolamine acyl-chain remodeling"/>
    <property type="evidence" value="ECO:0007669"/>
    <property type="project" value="Ensembl"/>
</dbReference>
<comment type="catalytic activity">
    <reaction evidence="3">
        <text>a 1,2-diacyl-sn-glycero-3-phosphocholine + H2O = a 1-acyl-sn-glycero-3-phosphocholine + a fatty acid + H(+)</text>
        <dbReference type="Rhea" id="RHEA:15801"/>
        <dbReference type="ChEBI" id="CHEBI:15377"/>
        <dbReference type="ChEBI" id="CHEBI:15378"/>
        <dbReference type="ChEBI" id="CHEBI:28868"/>
        <dbReference type="ChEBI" id="CHEBI:57643"/>
        <dbReference type="ChEBI" id="CHEBI:58168"/>
        <dbReference type="EC" id="3.1.1.4"/>
    </reaction>
    <physiologicalReaction direction="left-to-right" evidence="3">
        <dbReference type="Rhea" id="RHEA:15802"/>
    </physiologicalReaction>
</comment>
<proteinExistence type="predicted"/>
<evidence type="ECO:0000256" key="3">
    <source>
        <dbReference type="ARBA" id="ARBA00023422"/>
    </source>
</evidence>
<dbReference type="GO" id="GO:0031966">
    <property type="term" value="C:mitochondrial membrane"/>
    <property type="evidence" value="ECO:0007669"/>
    <property type="project" value="Ensembl"/>
</dbReference>
<dbReference type="PROSITE" id="PS51210">
    <property type="entry name" value="PLA2C"/>
    <property type="match status" value="1"/>
</dbReference>
<dbReference type="GO" id="GO:0047499">
    <property type="term" value="F:calcium-independent phospholipase A2 activity"/>
    <property type="evidence" value="ECO:0007669"/>
    <property type="project" value="Ensembl"/>
</dbReference>
<dbReference type="GO" id="GO:0005829">
    <property type="term" value="C:cytosol"/>
    <property type="evidence" value="ECO:0007669"/>
    <property type="project" value="TreeGrafter"/>
</dbReference>
<evidence type="ECO:0000259" key="7">
    <source>
        <dbReference type="PROSITE" id="PS51210"/>
    </source>
</evidence>
<dbReference type="GO" id="GO:0005635">
    <property type="term" value="C:nuclear envelope"/>
    <property type="evidence" value="ECO:0007669"/>
    <property type="project" value="Ensembl"/>
</dbReference>
<dbReference type="GO" id="GO:0004622">
    <property type="term" value="F:phosphatidylcholine lysophospholipase activity"/>
    <property type="evidence" value="ECO:0007669"/>
    <property type="project" value="Ensembl"/>
</dbReference>
<dbReference type="GO" id="GO:0005654">
    <property type="term" value="C:nucleoplasm"/>
    <property type="evidence" value="ECO:0007669"/>
    <property type="project" value="Ensembl"/>
</dbReference>
<gene>
    <name evidence="8" type="primary">PLA2G4C</name>
</gene>
<dbReference type="GO" id="GO:0140042">
    <property type="term" value="P:lipid droplet formation"/>
    <property type="evidence" value="ECO:0007669"/>
    <property type="project" value="Ensembl"/>
</dbReference>
<dbReference type="SUPFAM" id="SSF52151">
    <property type="entry name" value="FabD/lysophospholipase-like"/>
    <property type="match status" value="1"/>
</dbReference>
<keyword evidence="6" id="KW-0442">Lipid degradation</keyword>
<evidence type="ECO:0000256" key="2">
    <source>
        <dbReference type="ARBA" id="ARBA00023098"/>
    </source>
</evidence>
<dbReference type="Proteomes" id="UP000694564">
    <property type="component" value="Chromosome 17"/>
</dbReference>
<dbReference type="GO" id="GO:0047498">
    <property type="term" value="F:calcium-dependent phospholipase A2 activity"/>
    <property type="evidence" value="ECO:0007669"/>
    <property type="project" value="TreeGrafter"/>
</dbReference>
<sequence length="485" mass="55156">SEVFIIPGLQEEERAAVQKRSDQVLRALQGLHVQAKQAPVIAVLGSGGGLRAHIAYLGVLSELRRQGLLDAVTYLAGVSGSTWAMSSFYAKDGNTEDIEAELKRRFDQREWDWRRSLEETVRSARTLENYSLTDFWAYLVVSKQTRELQDSHLSSMKTCVDEGMMPYPIFAAIDNDLHAAWQKEKSQKTWFEFTPHHAGYPALRAYVAATHFGSQFTEGRMVRQEPERDLTFLRGLWGSALASLEEIKKFIWDQLSSLTVEGDAGEPDHSWMTEVIQNWSQISPEEQEQFLEHPTFGDYFTFLLKTGICCFKWEWGTTHNFLHKHGDIEDLAMHSRELLHLVDAGFAINTPYPLVLPPVRHVHLILSFDFSAGDPFETIRATADYCQQHGIPFPPVGEPELQECSRAPRSCHILRGAGGPVVMHFPLFNTDSCGDEIQSWMDRYGTFQLADSYSVDMVTQLLEVSKKNVEINKMNILREIKNVAR</sequence>
<evidence type="ECO:0000256" key="1">
    <source>
        <dbReference type="ARBA" id="ARBA00022801"/>
    </source>
</evidence>
<evidence type="ECO:0000313" key="9">
    <source>
        <dbReference type="Proteomes" id="UP000694564"/>
    </source>
</evidence>
<evidence type="ECO:0000256" key="5">
    <source>
        <dbReference type="ARBA" id="ARBA00048656"/>
    </source>
</evidence>
<name>A0A8D2D632_SCIVU</name>